<reference evidence="3" key="2">
    <citation type="submission" date="2023-06" db="EMBL/GenBank/DDBJ databases">
        <authorList>
            <consortium name="Lawrence Berkeley National Laboratory"/>
            <person name="Haridas S."/>
            <person name="Hensen N."/>
            <person name="Bonometti L."/>
            <person name="Westerberg I."/>
            <person name="Brannstrom I.O."/>
            <person name="Guillou S."/>
            <person name="Cros-Aarteil S."/>
            <person name="Calhoun S."/>
            <person name="Kuo A."/>
            <person name="Mondo S."/>
            <person name="Pangilinan J."/>
            <person name="Riley R."/>
            <person name="Labutti K."/>
            <person name="Andreopoulos B."/>
            <person name="Lipzen A."/>
            <person name="Chen C."/>
            <person name="Yanf M."/>
            <person name="Daum C."/>
            <person name="Ng V."/>
            <person name="Clum A."/>
            <person name="Steindorff A."/>
            <person name="Ohm R."/>
            <person name="Martin F."/>
            <person name="Silar P."/>
            <person name="Natvig D."/>
            <person name="Lalanne C."/>
            <person name="Gautier V."/>
            <person name="Ament-Velasquez S.L."/>
            <person name="Kruys A."/>
            <person name="Hutchinson M.I."/>
            <person name="Powell A.J."/>
            <person name="Barry K."/>
            <person name="Miller A.N."/>
            <person name="Grigoriev I.V."/>
            <person name="Debuchy R."/>
            <person name="Gladieux P."/>
            <person name="Thoren M.H."/>
            <person name="Johannesson H."/>
        </authorList>
    </citation>
    <scope>NUCLEOTIDE SEQUENCE</scope>
    <source>
        <strain evidence="3">CBS 958.72</strain>
    </source>
</reference>
<keyword evidence="2" id="KW-0732">Signal</keyword>
<feature type="chain" id="PRO_5041953897" evidence="2">
    <location>
        <begin position="23"/>
        <end position="381"/>
    </location>
</feature>
<name>A0AAE0JRC7_9PEZI</name>
<feature type="region of interest" description="Disordered" evidence="1">
    <location>
        <begin position="229"/>
        <end position="292"/>
    </location>
</feature>
<evidence type="ECO:0000313" key="3">
    <source>
        <dbReference type="EMBL" id="KAK3358312.1"/>
    </source>
</evidence>
<feature type="signal peptide" evidence="2">
    <location>
        <begin position="1"/>
        <end position="22"/>
    </location>
</feature>
<organism evidence="3 4">
    <name type="scientific">Lasiosphaeria ovina</name>
    <dbReference type="NCBI Taxonomy" id="92902"/>
    <lineage>
        <taxon>Eukaryota</taxon>
        <taxon>Fungi</taxon>
        <taxon>Dikarya</taxon>
        <taxon>Ascomycota</taxon>
        <taxon>Pezizomycotina</taxon>
        <taxon>Sordariomycetes</taxon>
        <taxon>Sordariomycetidae</taxon>
        <taxon>Sordariales</taxon>
        <taxon>Lasiosphaeriaceae</taxon>
        <taxon>Lasiosphaeria</taxon>
    </lineage>
</organism>
<accession>A0AAE0JRC7</accession>
<evidence type="ECO:0000313" key="4">
    <source>
        <dbReference type="Proteomes" id="UP001287356"/>
    </source>
</evidence>
<keyword evidence="4" id="KW-1185">Reference proteome</keyword>
<comment type="caution">
    <text evidence="3">The sequence shown here is derived from an EMBL/GenBank/DDBJ whole genome shotgun (WGS) entry which is preliminary data.</text>
</comment>
<dbReference type="EMBL" id="JAULSN010000019">
    <property type="protein sequence ID" value="KAK3358312.1"/>
    <property type="molecule type" value="Genomic_DNA"/>
</dbReference>
<feature type="compositionally biased region" description="Polar residues" evidence="1">
    <location>
        <begin position="268"/>
        <end position="283"/>
    </location>
</feature>
<gene>
    <name evidence="3" type="ORF">B0T24DRAFT_600281</name>
</gene>
<dbReference type="Proteomes" id="UP001287356">
    <property type="component" value="Unassembled WGS sequence"/>
</dbReference>
<dbReference type="AlphaFoldDB" id="A0AAE0JRC7"/>
<proteinExistence type="predicted"/>
<sequence length="381" mass="41507">MAARIRLAVAAAAATAAAATHGDVPGIDAPLPHRLTEKNVARLDVLNDHVWRRKYHHGNDNKSSGYIFDDDSDSVIHSDWDWDRHTMDPDRTTVISITVYPILGLLFWKPMHGNLHQGTYQAAYYGAILVNARERALAEARARGSAPAAALDKADAETAVLTCVTNGQIAEVYRHHRSPDGRYHQTLVARESLVSHPNRGRELIRNAQDFARSKSYELARLMGGELPLAAKERPQPRGPPPLARSATTGSLEAATNGGMASVPEAAGQPSSGTDMDGPETSTAPDEAARSLGSGNGFPAMQSWCSSGGDVATAISTTGGMRIGKILRRDLLQLREEYLGTLGFVLFRVGPYRDQPIFRQFLRAMVDMLMEAIWSYLVTNRL</sequence>
<evidence type="ECO:0000256" key="2">
    <source>
        <dbReference type="SAM" id="SignalP"/>
    </source>
</evidence>
<protein>
    <submittedName>
        <fullName evidence="3">Uncharacterized protein</fullName>
    </submittedName>
</protein>
<reference evidence="3" key="1">
    <citation type="journal article" date="2023" name="Mol. Phylogenet. Evol.">
        <title>Genome-scale phylogeny and comparative genomics of the fungal order Sordariales.</title>
        <authorList>
            <person name="Hensen N."/>
            <person name="Bonometti L."/>
            <person name="Westerberg I."/>
            <person name="Brannstrom I.O."/>
            <person name="Guillou S."/>
            <person name="Cros-Aarteil S."/>
            <person name="Calhoun S."/>
            <person name="Haridas S."/>
            <person name="Kuo A."/>
            <person name="Mondo S."/>
            <person name="Pangilinan J."/>
            <person name="Riley R."/>
            <person name="LaButti K."/>
            <person name="Andreopoulos B."/>
            <person name="Lipzen A."/>
            <person name="Chen C."/>
            <person name="Yan M."/>
            <person name="Daum C."/>
            <person name="Ng V."/>
            <person name="Clum A."/>
            <person name="Steindorff A."/>
            <person name="Ohm R.A."/>
            <person name="Martin F."/>
            <person name="Silar P."/>
            <person name="Natvig D.O."/>
            <person name="Lalanne C."/>
            <person name="Gautier V."/>
            <person name="Ament-Velasquez S.L."/>
            <person name="Kruys A."/>
            <person name="Hutchinson M.I."/>
            <person name="Powell A.J."/>
            <person name="Barry K."/>
            <person name="Miller A.N."/>
            <person name="Grigoriev I.V."/>
            <person name="Debuchy R."/>
            <person name="Gladieux P."/>
            <person name="Hiltunen Thoren M."/>
            <person name="Johannesson H."/>
        </authorList>
    </citation>
    <scope>NUCLEOTIDE SEQUENCE</scope>
    <source>
        <strain evidence="3">CBS 958.72</strain>
    </source>
</reference>
<evidence type="ECO:0000256" key="1">
    <source>
        <dbReference type="SAM" id="MobiDB-lite"/>
    </source>
</evidence>